<dbReference type="Proteomes" id="UP000054359">
    <property type="component" value="Unassembled WGS sequence"/>
</dbReference>
<dbReference type="OrthoDB" id="6420581at2759"/>
<accession>A0A087UP86</accession>
<sequence length="73" mass="8295">MQDAEHLLDILIDIHLSCNQLETKRWLLACCQSFVQAFGSKDAGDCSEGGFQWQRLWELAVKSVALMHQCQEA</sequence>
<evidence type="ECO:0000313" key="2">
    <source>
        <dbReference type="Proteomes" id="UP000054359"/>
    </source>
</evidence>
<keyword evidence="2" id="KW-1185">Reference proteome</keyword>
<dbReference type="EMBL" id="KK120839">
    <property type="protein sequence ID" value="KFM79175.1"/>
    <property type="molecule type" value="Genomic_DNA"/>
</dbReference>
<reference evidence="1 2" key="1">
    <citation type="submission" date="2013-11" db="EMBL/GenBank/DDBJ databases">
        <title>Genome sequencing of Stegodyphus mimosarum.</title>
        <authorList>
            <person name="Bechsgaard J."/>
        </authorList>
    </citation>
    <scope>NUCLEOTIDE SEQUENCE [LARGE SCALE GENOMIC DNA]</scope>
</reference>
<feature type="non-terminal residue" evidence="1">
    <location>
        <position position="73"/>
    </location>
</feature>
<name>A0A087UP86_STEMI</name>
<organism evidence="1 2">
    <name type="scientific">Stegodyphus mimosarum</name>
    <name type="common">African social velvet spider</name>
    <dbReference type="NCBI Taxonomy" id="407821"/>
    <lineage>
        <taxon>Eukaryota</taxon>
        <taxon>Metazoa</taxon>
        <taxon>Ecdysozoa</taxon>
        <taxon>Arthropoda</taxon>
        <taxon>Chelicerata</taxon>
        <taxon>Arachnida</taxon>
        <taxon>Araneae</taxon>
        <taxon>Araneomorphae</taxon>
        <taxon>Entelegynae</taxon>
        <taxon>Eresoidea</taxon>
        <taxon>Eresidae</taxon>
        <taxon>Stegodyphus</taxon>
    </lineage>
</organism>
<evidence type="ECO:0000313" key="1">
    <source>
        <dbReference type="EMBL" id="KFM79175.1"/>
    </source>
</evidence>
<dbReference type="AlphaFoldDB" id="A0A087UP86"/>
<protein>
    <submittedName>
        <fullName evidence="1">Uncharacterized protein</fullName>
    </submittedName>
</protein>
<proteinExistence type="predicted"/>
<gene>
    <name evidence="1" type="ORF">X975_25914</name>
</gene>